<feature type="transmembrane region" description="Helical" evidence="14">
    <location>
        <begin position="57"/>
        <end position="74"/>
    </location>
</feature>
<evidence type="ECO:0000256" key="2">
    <source>
        <dbReference type="ARBA" id="ARBA00022475"/>
    </source>
</evidence>
<dbReference type="PANTHER" id="PTHR26451:SF847">
    <property type="entry name" value="ODORANT RECEPTOR-RELATED"/>
    <property type="match status" value="1"/>
</dbReference>
<dbReference type="GO" id="GO:0004930">
    <property type="term" value="F:G protein-coupled receptor activity"/>
    <property type="evidence" value="ECO:0007669"/>
    <property type="project" value="UniProtKB-KW"/>
</dbReference>
<dbReference type="SUPFAM" id="SSF81321">
    <property type="entry name" value="Family A G protein-coupled receptor-like"/>
    <property type="match status" value="1"/>
</dbReference>
<dbReference type="GO" id="GO:0005549">
    <property type="term" value="F:odorant binding"/>
    <property type="evidence" value="ECO:0007669"/>
    <property type="project" value="TreeGrafter"/>
</dbReference>
<evidence type="ECO:0000256" key="13">
    <source>
        <dbReference type="RuleBase" id="RU000688"/>
    </source>
</evidence>
<feature type="transmembrane region" description="Helical" evidence="14">
    <location>
        <begin position="86"/>
        <end position="107"/>
    </location>
</feature>
<keyword evidence="5 14" id="KW-0552">Olfaction</keyword>
<evidence type="ECO:0000256" key="8">
    <source>
        <dbReference type="ARBA" id="ARBA00023136"/>
    </source>
</evidence>
<sequence>MENSTAASHFSLTMFINVGYYRYPAFVFCLLLYCYIVLANVLLIAVISREKSLHEPMYILIACLSLTFLMDLLSDTHLISRPACFSQIYIIYTFASYELTLLGVMAYDRYAAVCHPLLYHRRMTVKKVSILIALAFIYPAFSVSACVFLSMQLPLCGNKIHKVFCANWSVVKLSCVPTVANNILGMFVSISTVFFPLFFVLYTYFRIVLVCWKRSSEFKRKVLQNCFPHIVSFVTYSATVFCDVALSRYDLEKINPIVAAFLSLEFVVITPILNPLVYGLKLPAIRKRLQEVGAFLGGLRHSYT</sequence>
<keyword evidence="2 14" id="KW-1003">Cell membrane</keyword>
<keyword evidence="4 13" id="KW-0812">Transmembrane</keyword>
<accession>A0A8C6TVW2</accession>
<evidence type="ECO:0000259" key="15">
    <source>
        <dbReference type="PROSITE" id="PS50262"/>
    </source>
</evidence>
<feature type="transmembrane region" description="Helical" evidence="14">
    <location>
        <begin position="20"/>
        <end position="45"/>
    </location>
</feature>
<feature type="transmembrane region" description="Helical" evidence="14">
    <location>
        <begin position="183"/>
        <end position="205"/>
    </location>
</feature>
<organism evidence="16 17">
    <name type="scientific">Neogobius melanostomus</name>
    <name type="common">round goby</name>
    <dbReference type="NCBI Taxonomy" id="47308"/>
    <lineage>
        <taxon>Eukaryota</taxon>
        <taxon>Metazoa</taxon>
        <taxon>Chordata</taxon>
        <taxon>Craniata</taxon>
        <taxon>Vertebrata</taxon>
        <taxon>Euteleostomi</taxon>
        <taxon>Actinopterygii</taxon>
        <taxon>Neopterygii</taxon>
        <taxon>Teleostei</taxon>
        <taxon>Neoteleostei</taxon>
        <taxon>Acanthomorphata</taxon>
        <taxon>Gobiaria</taxon>
        <taxon>Gobiiformes</taxon>
        <taxon>Gobioidei</taxon>
        <taxon>Gobiidae</taxon>
        <taxon>Benthophilinae</taxon>
        <taxon>Neogobiini</taxon>
        <taxon>Neogobius</taxon>
    </lineage>
</organism>
<evidence type="ECO:0000256" key="6">
    <source>
        <dbReference type="ARBA" id="ARBA00022989"/>
    </source>
</evidence>
<dbReference type="InterPro" id="IPR000276">
    <property type="entry name" value="GPCR_Rhodpsn"/>
</dbReference>
<dbReference type="PRINTS" id="PR00245">
    <property type="entry name" value="OLFACTORYR"/>
</dbReference>
<dbReference type="InterPro" id="IPR017452">
    <property type="entry name" value="GPCR_Rhodpsn_7TM"/>
</dbReference>
<keyword evidence="6 14" id="KW-1133">Transmembrane helix</keyword>
<evidence type="ECO:0000256" key="7">
    <source>
        <dbReference type="ARBA" id="ARBA00023040"/>
    </source>
</evidence>
<comment type="subcellular location">
    <subcellularLocation>
        <location evidence="1 14">Cell membrane</location>
        <topology evidence="1 14">Multi-pass membrane protein</topology>
    </subcellularLocation>
</comment>
<dbReference type="PANTHER" id="PTHR26451">
    <property type="entry name" value="G_PROTEIN_RECEP_F1_2 DOMAIN-CONTAINING PROTEIN"/>
    <property type="match status" value="1"/>
</dbReference>
<keyword evidence="3 14" id="KW-0716">Sensory transduction</keyword>
<feature type="transmembrane region" description="Helical" evidence="14">
    <location>
        <begin position="226"/>
        <end position="246"/>
    </location>
</feature>
<keyword evidence="12 13" id="KW-0807">Transducer</keyword>
<evidence type="ECO:0000256" key="11">
    <source>
        <dbReference type="ARBA" id="ARBA00023180"/>
    </source>
</evidence>
<feature type="transmembrane region" description="Helical" evidence="14">
    <location>
        <begin position="128"/>
        <end position="151"/>
    </location>
</feature>
<reference evidence="16" key="2">
    <citation type="submission" date="2025-09" db="UniProtKB">
        <authorList>
            <consortium name="Ensembl"/>
        </authorList>
    </citation>
    <scope>IDENTIFICATION</scope>
</reference>
<keyword evidence="8 14" id="KW-0472">Membrane</keyword>
<dbReference type="InterPro" id="IPR000725">
    <property type="entry name" value="Olfact_rcpt"/>
</dbReference>
<dbReference type="GO" id="GO:0004984">
    <property type="term" value="F:olfactory receptor activity"/>
    <property type="evidence" value="ECO:0007669"/>
    <property type="project" value="InterPro"/>
</dbReference>
<name>A0A8C6TVW2_9GOBI</name>
<keyword evidence="17" id="KW-1185">Reference proteome</keyword>
<dbReference type="Pfam" id="PF13853">
    <property type="entry name" value="7tm_4"/>
    <property type="match status" value="1"/>
</dbReference>
<dbReference type="PRINTS" id="PR00237">
    <property type="entry name" value="GPCRRHODOPSN"/>
</dbReference>
<feature type="transmembrane region" description="Helical" evidence="14">
    <location>
        <begin position="258"/>
        <end position="280"/>
    </location>
</feature>
<feature type="domain" description="G-protein coupled receptors family 1 profile" evidence="15">
    <location>
        <begin position="39"/>
        <end position="278"/>
    </location>
</feature>
<evidence type="ECO:0000256" key="4">
    <source>
        <dbReference type="ARBA" id="ARBA00022692"/>
    </source>
</evidence>
<dbReference type="AlphaFoldDB" id="A0A8C6TVW2"/>
<dbReference type="PROSITE" id="PS50262">
    <property type="entry name" value="G_PROTEIN_RECEP_F1_2"/>
    <property type="match status" value="1"/>
</dbReference>
<evidence type="ECO:0000256" key="9">
    <source>
        <dbReference type="ARBA" id="ARBA00023157"/>
    </source>
</evidence>
<dbReference type="Ensembl" id="ENSNMLT00000029605.1">
    <property type="protein sequence ID" value="ENSNMLP00000026489.1"/>
    <property type="gene ID" value="ENSNMLG00000016901.1"/>
</dbReference>
<evidence type="ECO:0000256" key="3">
    <source>
        <dbReference type="ARBA" id="ARBA00022606"/>
    </source>
</evidence>
<protein>
    <recommendedName>
        <fullName evidence="14">Olfactory receptor</fullName>
    </recommendedName>
</protein>
<evidence type="ECO:0000256" key="14">
    <source>
        <dbReference type="RuleBase" id="RU363047"/>
    </source>
</evidence>
<dbReference type="FunFam" id="1.20.1070.10:FF:000024">
    <property type="entry name" value="Olfactory receptor"/>
    <property type="match status" value="1"/>
</dbReference>
<evidence type="ECO:0000256" key="1">
    <source>
        <dbReference type="ARBA" id="ARBA00004651"/>
    </source>
</evidence>
<proteinExistence type="inferred from homology"/>
<dbReference type="PROSITE" id="PS00237">
    <property type="entry name" value="G_PROTEIN_RECEP_F1_1"/>
    <property type="match status" value="1"/>
</dbReference>
<evidence type="ECO:0000313" key="16">
    <source>
        <dbReference type="Ensembl" id="ENSNMLP00000026489.1"/>
    </source>
</evidence>
<evidence type="ECO:0000256" key="12">
    <source>
        <dbReference type="ARBA" id="ARBA00023224"/>
    </source>
</evidence>
<keyword evidence="11" id="KW-0325">Glycoprotein</keyword>
<dbReference type="Gene3D" id="1.20.1070.10">
    <property type="entry name" value="Rhodopsin 7-helix transmembrane proteins"/>
    <property type="match status" value="1"/>
</dbReference>
<keyword evidence="10 13" id="KW-0675">Receptor</keyword>
<dbReference type="InterPro" id="IPR052921">
    <property type="entry name" value="GPCR1_Superfamily_Member"/>
</dbReference>
<evidence type="ECO:0000256" key="5">
    <source>
        <dbReference type="ARBA" id="ARBA00022725"/>
    </source>
</evidence>
<keyword evidence="7 13" id="KW-0297">G-protein coupled receptor</keyword>
<evidence type="ECO:0000313" key="17">
    <source>
        <dbReference type="Proteomes" id="UP000694523"/>
    </source>
</evidence>
<comment type="similarity">
    <text evidence="13">Belongs to the G-protein coupled receptor 1 family.</text>
</comment>
<keyword evidence="9" id="KW-1015">Disulfide bond</keyword>
<evidence type="ECO:0000256" key="10">
    <source>
        <dbReference type="ARBA" id="ARBA00023170"/>
    </source>
</evidence>
<dbReference type="GO" id="GO:0005886">
    <property type="term" value="C:plasma membrane"/>
    <property type="evidence" value="ECO:0007669"/>
    <property type="project" value="UniProtKB-SubCell"/>
</dbReference>
<dbReference type="Proteomes" id="UP000694523">
    <property type="component" value="Unplaced"/>
</dbReference>
<reference evidence="16" key="1">
    <citation type="submission" date="2025-08" db="UniProtKB">
        <authorList>
            <consortium name="Ensembl"/>
        </authorList>
    </citation>
    <scope>IDENTIFICATION</scope>
</reference>